<proteinExistence type="predicted"/>
<name>A0A9N9IWM7_9GLOM</name>
<protein>
    <submittedName>
        <fullName evidence="1">2378_t:CDS:1</fullName>
    </submittedName>
</protein>
<evidence type="ECO:0000313" key="2">
    <source>
        <dbReference type="Proteomes" id="UP000789508"/>
    </source>
</evidence>
<keyword evidence="2" id="KW-1185">Reference proteome</keyword>
<comment type="caution">
    <text evidence="1">The sequence shown here is derived from an EMBL/GenBank/DDBJ whole genome shotgun (WGS) entry which is preliminary data.</text>
</comment>
<dbReference type="EMBL" id="CAJVPS010041085">
    <property type="protein sequence ID" value="CAG8751672.1"/>
    <property type="molecule type" value="Genomic_DNA"/>
</dbReference>
<organism evidence="1 2">
    <name type="scientific">Ambispora leptoticha</name>
    <dbReference type="NCBI Taxonomy" id="144679"/>
    <lineage>
        <taxon>Eukaryota</taxon>
        <taxon>Fungi</taxon>
        <taxon>Fungi incertae sedis</taxon>
        <taxon>Mucoromycota</taxon>
        <taxon>Glomeromycotina</taxon>
        <taxon>Glomeromycetes</taxon>
        <taxon>Archaeosporales</taxon>
        <taxon>Ambisporaceae</taxon>
        <taxon>Ambispora</taxon>
    </lineage>
</organism>
<gene>
    <name evidence="1" type="ORF">ALEPTO_LOCUS13325</name>
</gene>
<dbReference type="AlphaFoldDB" id="A0A9N9IWM7"/>
<feature type="non-terminal residue" evidence="1">
    <location>
        <position position="1"/>
    </location>
</feature>
<accession>A0A9N9IWM7</accession>
<reference evidence="1" key="1">
    <citation type="submission" date="2021-06" db="EMBL/GenBank/DDBJ databases">
        <authorList>
            <person name="Kallberg Y."/>
            <person name="Tangrot J."/>
            <person name="Rosling A."/>
        </authorList>
    </citation>
    <scope>NUCLEOTIDE SEQUENCE</scope>
    <source>
        <strain evidence="1">FL130A</strain>
    </source>
</reference>
<evidence type="ECO:0000313" key="1">
    <source>
        <dbReference type="EMBL" id="CAG8751672.1"/>
    </source>
</evidence>
<dbReference type="Proteomes" id="UP000789508">
    <property type="component" value="Unassembled WGS sequence"/>
</dbReference>
<sequence length="49" mass="5319">IELGIAKQVYQTRPQILIIMPKSLIRINLAGVTIGSGEQQKQGCQDNPG</sequence>